<proteinExistence type="predicted"/>
<protein>
    <submittedName>
        <fullName evidence="2">Orf71</fullName>
    </submittedName>
</protein>
<sequence>MNRKIKFFIVLGMLVICIPLVLYVVTFHGGLSKNSQDWGAFGSYLSGIYSSAFSFLSAIILIATLREMQKANKQERENFVTQLANNESDKKIHDVIMLSEMINKLIDNNVTIGDRKALHHGLASQMDQKCRKFQVTEEHELYEAAIDLMRDQRERFASEVHVLGQLAKKVASIEDEEVADTAKAIVKGLINDSYRFWLYCYAQVWNLEANYYLKKWVGFCTIPDELERYLPDPHDLPTDK</sequence>
<keyword evidence="1" id="KW-0472">Membrane</keyword>
<evidence type="ECO:0000256" key="1">
    <source>
        <dbReference type="SAM" id="Phobius"/>
    </source>
</evidence>
<keyword evidence="1" id="KW-0812">Transmembrane</keyword>
<evidence type="ECO:0000313" key="2">
    <source>
        <dbReference type="EMBL" id="QOW96823.1"/>
    </source>
</evidence>
<reference evidence="2" key="1">
    <citation type="submission" date="2020-09" db="EMBL/GenBank/DDBJ databases">
        <authorList>
            <person name="Eze J.U."/>
            <person name="Rahube T.O."/>
        </authorList>
    </citation>
    <scope>NUCLEOTIDE SEQUENCE</scope>
    <source>
        <strain evidence="2">DM6</strain>
    </source>
</reference>
<keyword evidence="1" id="KW-1133">Transmembrane helix</keyword>
<feature type="transmembrane region" description="Helical" evidence="1">
    <location>
        <begin position="7"/>
        <end position="27"/>
    </location>
</feature>
<accession>A0A7S7BUJ7</accession>
<dbReference type="EMBL" id="MW024818">
    <property type="protein sequence ID" value="QOW96823.1"/>
    <property type="molecule type" value="Genomic_DNA"/>
</dbReference>
<name>A0A7S7BUJ7_SERMA</name>
<dbReference type="AlphaFoldDB" id="A0A7S7BUJ7"/>
<feature type="transmembrane region" description="Helical" evidence="1">
    <location>
        <begin position="47"/>
        <end position="65"/>
    </location>
</feature>
<organism evidence="2">
    <name type="scientific">Serratia marcescens</name>
    <dbReference type="NCBI Taxonomy" id="615"/>
    <lineage>
        <taxon>Bacteria</taxon>
        <taxon>Pseudomonadati</taxon>
        <taxon>Pseudomonadota</taxon>
        <taxon>Gammaproteobacteria</taxon>
        <taxon>Enterobacterales</taxon>
        <taxon>Yersiniaceae</taxon>
        <taxon>Serratia</taxon>
    </lineage>
</organism>